<evidence type="ECO:0000313" key="1">
    <source>
        <dbReference type="EMBL" id="CAG8529110.1"/>
    </source>
</evidence>
<keyword evidence="2" id="KW-1185">Reference proteome</keyword>
<evidence type="ECO:0000313" key="2">
    <source>
        <dbReference type="Proteomes" id="UP000789706"/>
    </source>
</evidence>
<reference evidence="1" key="1">
    <citation type="submission" date="2021-06" db="EMBL/GenBank/DDBJ databases">
        <authorList>
            <person name="Kallberg Y."/>
            <person name="Tangrot J."/>
            <person name="Rosling A."/>
        </authorList>
    </citation>
    <scope>NUCLEOTIDE SEQUENCE</scope>
    <source>
        <strain evidence="1">AZ414A</strain>
    </source>
</reference>
<name>A0A9N9FEU0_9GLOM</name>
<proteinExistence type="predicted"/>
<dbReference type="Proteomes" id="UP000789706">
    <property type="component" value="Unassembled WGS sequence"/>
</dbReference>
<organism evidence="1 2">
    <name type="scientific">Diversispora eburnea</name>
    <dbReference type="NCBI Taxonomy" id="1213867"/>
    <lineage>
        <taxon>Eukaryota</taxon>
        <taxon>Fungi</taxon>
        <taxon>Fungi incertae sedis</taxon>
        <taxon>Mucoromycota</taxon>
        <taxon>Glomeromycotina</taxon>
        <taxon>Glomeromycetes</taxon>
        <taxon>Diversisporales</taxon>
        <taxon>Diversisporaceae</taxon>
        <taxon>Diversispora</taxon>
    </lineage>
</organism>
<protein>
    <submittedName>
        <fullName evidence="1">10128_t:CDS:1</fullName>
    </submittedName>
</protein>
<dbReference type="EMBL" id="CAJVPK010000586">
    <property type="protein sequence ID" value="CAG8529110.1"/>
    <property type="molecule type" value="Genomic_DNA"/>
</dbReference>
<accession>A0A9N9FEU0</accession>
<dbReference type="AlphaFoldDB" id="A0A9N9FEU0"/>
<comment type="caution">
    <text evidence="1">The sequence shown here is derived from an EMBL/GenBank/DDBJ whole genome shotgun (WGS) entry which is preliminary data.</text>
</comment>
<gene>
    <name evidence="1" type="ORF">DEBURN_LOCUS6050</name>
</gene>
<sequence>MESKNMKPIIITENVLLEVYIKYLKAEQKLPVNIYLINRKIIAHEVPLLNYAIIAGNAYPISIVKVDNSKTVSSLYDLLTSYFSSQRTIQSILQSKYFLN</sequence>